<dbReference type="AlphaFoldDB" id="A0A0V1BS20"/>
<dbReference type="InParanoid" id="A0A0V1BS20"/>
<dbReference type="EMBL" id="JYDH01000015">
    <property type="protein sequence ID" value="KRY39961.1"/>
    <property type="molecule type" value="Genomic_DNA"/>
</dbReference>
<evidence type="ECO:0000313" key="1">
    <source>
        <dbReference type="EMBL" id="KRY39961.1"/>
    </source>
</evidence>
<name>A0A0V1BS20_TRISP</name>
<reference evidence="1 2" key="1">
    <citation type="submission" date="2015-01" db="EMBL/GenBank/DDBJ databases">
        <title>Evolution of Trichinella species and genotypes.</title>
        <authorList>
            <person name="Korhonen P.K."/>
            <person name="Edoardo P."/>
            <person name="Giuseppe L.R."/>
            <person name="Gasser R.B."/>
        </authorList>
    </citation>
    <scope>NUCLEOTIDE SEQUENCE [LARGE SCALE GENOMIC DNA]</scope>
    <source>
        <strain evidence="1">ISS3</strain>
    </source>
</reference>
<evidence type="ECO:0000313" key="2">
    <source>
        <dbReference type="Proteomes" id="UP000054776"/>
    </source>
</evidence>
<accession>A0A0V1BS20</accession>
<keyword evidence="2" id="KW-1185">Reference proteome</keyword>
<organism evidence="1 2">
    <name type="scientific">Trichinella spiralis</name>
    <name type="common">Trichina worm</name>
    <dbReference type="NCBI Taxonomy" id="6334"/>
    <lineage>
        <taxon>Eukaryota</taxon>
        <taxon>Metazoa</taxon>
        <taxon>Ecdysozoa</taxon>
        <taxon>Nematoda</taxon>
        <taxon>Enoplea</taxon>
        <taxon>Dorylaimia</taxon>
        <taxon>Trichinellida</taxon>
        <taxon>Trichinellidae</taxon>
        <taxon>Trichinella</taxon>
    </lineage>
</organism>
<proteinExistence type="predicted"/>
<sequence length="71" mass="7854">MEYDEENSSHHSVRFNLESSDIPKLKNIDLKFFDVNSAVGISRSSFCSELCKTSLKTFLALCGAGIISKPP</sequence>
<dbReference type="Proteomes" id="UP000054776">
    <property type="component" value="Unassembled WGS sequence"/>
</dbReference>
<comment type="caution">
    <text evidence="1">The sequence shown here is derived from an EMBL/GenBank/DDBJ whole genome shotgun (WGS) entry which is preliminary data.</text>
</comment>
<gene>
    <name evidence="1" type="ORF">T01_1507</name>
</gene>
<protein>
    <submittedName>
        <fullName evidence="1">Uncharacterized protein</fullName>
    </submittedName>
</protein>